<dbReference type="Proteomes" id="UP000315400">
    <property type="component" value="Unassembled WGS sequence"/>
</dbReference>
<dbReference type="Gene3D" id="3.40.50.1010">
    <property type="entry name" value="5'-nuclease"/>
    <property type="match status" value="1"/>
</dbReference>
<evidence type="ECO:0000259" key="1">
    <source>
        <dbReference type="Pfam" id="PF01850"/>
    </source>
</evidence>
<feature type="domain" description="PIN" evidence="1">
    <location>
        <begin position="4"/>
        <end position="122"/>
    </location>
</feature>
<evidence type="ECO:0000313" key="3">
    <source>
        <dbReference type="Proteomes" id="UP000315400"/>
    </source>
</evidence>
<comment type="caution">
    <text evidence="2">The sequence shown here is derived from an EMBL/GenBank/DDBJ whole genome shotgun (WGS) entry which is preliminary data.</text>
</comment>
<organism evidence="2 3">
    <name type="scientific">Spiribacter salinus</name>
    <dbReference type="NCBI Taxonomy" id="1335746"/>
    <lineage>
        <taxon>Bacteria</taxon>
        <taxon>Pseudomonadati</taxon>
        <taxon>Pseudomonadota</taxon>
        <taxon>Gammaproteobacteria</taxon>
        <taxon>Chromatiales</taxon>
        <taxon>Ectothiorhodospiraceae</taxon>
        <taxon>Spiribacter</taxon>
    </lineage>
</organism>
<protein>
    <submittedName>
        <fullName evidence="2">Type II toxin-antitoxin system VapC family toxin</fullName>
    </submittedName>
</protein>
<dbReference type="PANTHER" id="PTHR39664">
    <property type="match status" value="1"/>
</dbReference>
<dbReference type="InterPro" id="IPR002716">
    <property type="entry name" value="PIN_dom"/>
</dbReference>
<proteinExistence type="predicted"/>
<dbReference type="InterPro" id="IPR029060">
    <property type="entry name" value="PIN-like_dom_sf"/>
</dbReference>
<dbReference type="EMBL" id="VIFK01000021">
    <property type="protein sequence ID" value="TQF00171.1"/>
    <property type="molecule type" value="Genomic_DNA"/>
</dbReference>
<dbReference type="SUPFAM" id="SSF88723">
    <property type="entry name" value="PIN domain-like"/>
    <property type="match status" value="1"/>
</dbReference>
<name>A0A540VTT9_9GAMM</name>
<gene>
    <name evidence="2" type="ORF">FKY71_04825</name>
</gene>
<dbReference type="CDD" id="cd18683">
    <property type="entry name" value="PIN_VapC-like"/>
    <property type="match status" value="1"/>
</dbReference>
<reference evidence="2 3" key="1">
    <citation type="submission" date="2019-06" db="EMBL/GenBank/DDBJ databases">
        <title>Metagenome assembled Genome of Spiribacter salinus SL48-SHIP from the microbial mat of Salt Lake 48 (Novosibirsk region, Russia).</title>
        <authorList>
            <person name="Shipova A."/>
            <person name="Rozanov A.S."/>
            <person name="Bryanskaya A.V."/>
            <person name="Peltek S.E."/>
        </authorList>
    </citation>
    <scope>NUCLEOTIDE SEQUENCE [LARGE SCALE GENOMIC DNA]</scope>
    <source>
        <strain evidence="2">SL48-SHIP-2</strain>
    </source>
</reference>
<sequence length="131" mass="14349">MIGLDTNVLVRFLTQDDPDQSARANALLESRCSSDQPGYVSAVVLCELVWVLRGAYGYQKSLLVHVLEELLGAGELDIENEDVIRQALAAYRDGSADFADYVIAYGNERAGCEVTYSFDRKLGLVSSVVEP</sequence>
<dbReference type="AlphaFoldDB" id="A0A540VTT9"/>
<evidence type="ECO:0000313" key="2">
    <source>
        <dbReference type="EMBL" id="TQF00171.1"/>
    </source>
</evidence>
<dbReference type="PANTHER" id="PTHR39664:SF2">
    <property type="entry name" value="NUCLEIC ACID-BINDING PROTEIN, CONTAINING PIN DOMAIN-RELATED"/>
    <property type="match status" value="1"/>
</dbReference>
<dbReference type="Pfam" id="PF01850">
    <property type="entry name" value="PIN"/>
    <property type="match status" value="1"/>
</dbReference>
<accession>A0A540VTT9</accession>